<dbReference type="GO" id="GO:0045547">
    <property type="term" value="F:ditrans,polycis-polyprenyl diphosphate synthase [(2E,6E)-farnesyl diphosphate specific] activity"/>
    <property type="evidence" value="ECO:0007669"/>
    <property type="project" value="TreeGrafter"/>
</dbReference>
<evidence type="ECO:0000256" key="2">
    <source>
        <dbReference type="HAMAP-Rule" id="MF_01139"/>
    </source>
</evidence>
<dbReference type="Gene3D" id="3.40.1180.10">
    <property type="entry name" value="Decaprenyl diphosphate synthase-like"/>
    <property type="match status" value="1"/>
</dbReference>
<feature type="binding site" evidence="2">
    <location>
        <position position="55"/>
    </location>
    <ligand>
        <name>substrate</name>
    </ligand>
</feature>
<reference evidence="3" key="1">
    <citation type="submission" date="2021-03" db="EMBL/GenBank/DDBJ databases">
        <title>Acanthopleuribacteraceae sp. M133.</title>
        <authorList>
            <person name="Wang G."/>
        </authorList>
    </citation>
    <scope>NUCLEOTIDE SEQUENCE</scope>
    <source>
        <strain evidence="3">M133</strain>
    </source>
</reference>
<feature type="binding site" evidence="2">
    <location>
        <position position="202"/>
    </location>
    <ligand>
        <name>substrate</name>
    </ligand>
</feature>
<keyword evidence="4" id="KW-1185">Reference proteome</keyword>
<feature type="binding site" evidence="2">
    <location>
        <position position="221"/>
    </location>
    <ligand>
        <name>Mg(2+)</name>
        <dbReference type="ChEBI" id="CHEBI:18420"/>
    </ligand>
</feature>
<dbReference type="HAMAP" id="MF_01139">
    <property type="entry name" value="ISPT"/>
    <property type="match status" value="1"/>
</dbReference>
<feature type="active site" evidence="2">
    <location>
        <position position="38"/>
    </location>
</feature>
<dbReference type="GO" id="GO:0016094">
    <property type="term" value="P:polyprenol biosynthetic process"/>
    <property type="evidence" value="ECO:0007669"/>
    <property type="project" value="TreeGrafter"/>
</dbReference>
<keyword evidence="2" id="KW-0460">Magnesium</keyword>
<keyword evidence="2" id="KW-0479">Metal-binding</keyword>
<protein>
    <recommendedName>
        <fullName evidence="2">Isoprenyl transferase</fullName>
        <ecNumber evidence="2">2.5.1.-</ecNumber>
    </recommendedName>
</protein>
<proteinExistence type="inferred from homology"/>
<evidence type="ECO:0000313" key="3">
    <source>
        <dbReference type="EMBL" id="QTD49909.1"/>
    </source>
</evidence>
<dbReference type="GO" id="GO:0000287">
    <property type="term" value="F:magnesium ion binding"/>
    <property type="evidence" value="ECO:0007669"/>
    <property type="project" value="UniProtKB-UniRule"/>
</dbReference>
<comment type="cofactor">
    <cofactor evidence="2">
        <name>Mg(2+)</name>
        <dbReference type="ChEBI" id="CHEBI:18420"/>
    </cofactor>
    <text evidence="2">Binds 2 magnesium ions per subunit.</text>
</comment>
<gene>
    <name evidence="3" type="primary">uppS</name>
    <name evidence="3" type="ORF">J3U87_30375</name>
</gene>
<dbReference type="Pfam" id="PF01255">
    <property type="entry name" value="Prenyltransf"/>
    <property type="match status" value="1"/>
</dbReference>
<feature type="binding site" evidence="2">
    <location>
        <begin position="39"/>
        <end position="42"/>
    </location>
    <ligand>
        <name>substrate</name>
    </ligand>
</feature>
<feature type="binding site" evidence="2">
    <location>
        <position position="38"/>
    </location>
    <ligand>
        <name>Mg(2+)</name>
        <dbReference type="ChEBI" id="CHEBI:18420"/>
    </ligand>
</feature>
<dbReference type="NCBIfam" id="TIGR00055">
    <property type="entry name" value="uppS"/>
    <property type="match status" value="1"/>
</dbReference>
<name>A0A8A4TIQ0_SULCO</name>
<dbReference type="FunFam" id="3.40.1180.10:FF:000001">
    <property type="entry name" value="(2E,6E)-farnesyl-diphosphate-specific ditrans,polycis-undecaprenyl-diphosphate synthase"/>
    <property type="match status" value="1"/>
</dbReference>
<feature type="binding site" evidence="2">
    <location>
        <position position="89"/>
    </location>
    <ligand>
        <name>substrate</name>
    </ligand>
</feature>
<dbReference type="Proteomes" id="UP000663929">
    <property type="component" value="Chromosome"/>
</dbReference>
<sequence length="254" mass="28720">MSQTPTAESRLALTDEEASLYSQIDKQNLPKHIAIIMDGNGRWAKKRDFSRIKGHKSAIPAVRQTVEGCVDLGIEHLTLYAFSTENWKRPPQETGTLMALLRQFLRLELKAVRKHSLRVKVIGAIHELSPGIQKDLKTVFDGCSKNTGMCFNIAINYSGRMDILHGFKTAMAAGVDPESLTEQSFKPFLSTAGQPDPDLVIRTSGEMRISNFLLWQIAYSEIWVTPTLWPDFRRGDLYRAVLDYQARHRRFGGI</sequence>
<feature type="binding site" evidence="2">
    <location>
        <position position="43"/>
    </location>
    <ligand>
        <name>substrate</name>
    </ligand>
</feature>
<evidence type="ECO:0000313" key="4">
    <source>
        <dbReference type="Proteomes" id="UP000663929"/>
    </source>
</evidence>
<feature type="binding site" evidence="2">
    <location>
        <begin position="83"/>
        <end position="85"/>
    </location>
    <ligand>
        <name>substrate</name>
    </ligand>
</feature>
<dbReference type="EC" id="2.5.1.-" evidence="2"/>
<comment type="function">
    <text evidence="2">Catalyzes the condensation of isopentenyl diphosphate (IPP) with allylic pyrophosphates generating different type of terpenoids.</text>
</comment>
<dbReference type="CDD" id="cd00475">
    <property type="entry name" value="Cis_IPPS"/>
    <property type="match status" value="1"/>
</dbReference>
<feature type="binding site" evidence="2">
    <location>
        <begin position="208"/>
        <end position="210"/>
    </location>
    <ligand>
        <name>substrate</name>
    </ligand>
</feature>
<dbReference type="SUPFAM" id="SSF64005">
    <property type="entry name" value="Undecaprenyl diphosphate synthase"/>
    <property type="match status" value="1"/>
</dbReference>
<dbReference type="RefSeq" id="WP_237379540.1">
    <property type="nucleotide sequence ID" value="NZ_CP071793.1"/>
</dbReference>
<dbReference type="KEGG" id="scor:J3U87_30375"/>
<dbReference type="EMBL" id="CP071793">
    <property type="protein sequence ID" value="QTD49909.1"/>
    <property type="molecule type" value="Genomic_DNA"/>
</dbReference>
<evidence type="ECO:0000256" key="1">
    <source>
        <dbReference type="ARBA" id="ARBA00022679"/>
    </source>
</evidence>
<dbReference type="PANTHER" id="PTHR10291:SF0">
    <property type="entry name" value="DEHYDRODOLICHYL DIPHOSPHATE SYNTHASE 2"/>
    <property type="match status" value="1"/>
</dbReference>
<dbReference type="InterPro" id="IPR018520">
    <property type="entry name" value="UPP_synth-like_CS"/>
</dbReference>
<feature type="binding site" evidence="2">
    <location>
        <position position="51"/>
    </location>
    <ligand>
        <name>substrate</name>
    </ligand>
</feature>
<keyword evidence="1 2" id="KW-0808">Transferase</keyword>
<dbReference type="InterPro" id="IPR001441">
    <property type="entry name" value="UPP_synth-like"/>
</dbReference>
<feature type="active site" description="Proton acceptor" evidence="2">
    <location>
        <position position="86"/>
    </location>
</feature>
<feature type="binding site" evidence="2">
    <location>
        <position position="87"/>
    </location>
    <ligand>
        <name>substrate</name>
    </ligand>
</feature>
<comment type="similarity">
    <text evidence="2">Belongs to the UPP synthase family.</text>
</comment>
<dbReference type="PANTHER" id="PTHR10291">
    <property type="entry name" value="DEHYDRODOLICHYL DIPHOSPHATE SYNTHASE FAMILY MEMBER"/>
    <property type="match status" value="1"/>
</dbReference>
<organism evidence="3 4">
    <name type="scientific">Sulfidibacter corallicola</name>
    <dbReference type="NCBI Taxonomy" id="2818388"/>
    <lineage>
        <taxon>Bacteria</taxon>
        <taxon>Pseudomonadati</taxon>
        <taxon>Acidobacteriota</taxon>
        <taxon>Holophagae</taxon>
        <taxon>Acanthopleuribacterales</taxon>
        <taxon>Acanthopleuribacteraceae</taxon>
        <taxon>Sulfidibacter</taxon>
    </lineage>
</organism>
<comment type="subunit">
    <text evidence="2">Homodimer.</text>
</comment>
<dbReference type="InterPro" id="IPR036424">
    <property type="entry name" value="UPP_synth-like_sf"/>
</dbReference>
<accession>A0A8A4TIQ0</accession>
<dbReference type="PROSITE" id="PS01066">
    <property type="entry name" value="UPP_SYNTHASE"/>
    <property type="match status" value="1"/>
</dbReference>
<dbReference type="AlphaFoldDB" id="A0A8A4TIQ0"/>